<evidence type="ECO:0000256" key="1">
    <source>
        <dbReference type="ARBA" id="ARBA00023002"/>
    </source>
</evidence>
<dbReference type="GO" id="GO:0016616">
    <property type="term" value="F:oxidoreductase activity, acting on the CH-OH group of donors, NAD or NADP as acceptor"/>
    <property type="evidence" value="ECO:0007669"/>
    <property type="project" value="InterPro"/>
</dbReference>
<evidence type="ECO:0000259" key="2">
    <source>
        <dbReference type="Pfam" id="PF01073"/>
    </source>
</evidence>
<dbReference type="AlphaFoldDB" id="A0A8B9J2W6"/>
<dbReference type="InterPro" id="IPR036291">
    <property type="entry name" value="NAD(P)-bd_dom_sf"/>
</dbReference>
<dbReference type="InterPro" id="IPR050425">
    <property type="entry name" value="NAD(P)_dehydrat-like"/>
</dbReference>
<organism evidence="3 4">
    <name type="scientific">Amazona collaria</name>
    <name type="common">yellow-billed parrot</name>
    <dbReference type="NCBI Taxonomy" id="241587"/>
    <lineage>
        <taxon>Eukaryota</taxon>
        <taxon>Metazoa</taxon>
        <taxon>Chordata</taxon>
        <taxon>Craniata</taxon>
        <taxon>Vertebrata</taxon>
        <taxon>Euteleostomi</taxon>
        <taxon>Archelosauria</taxon>
        <taxon>Archosauria</taxon>
        <taxon>Dinosauria</taxon>
        <taxon>Saurischia</taxon>
        <taxon>Theropoda</taxon>
        <taxon>Coelurosauria</taxon>
        <taxon>Aves</taxon>
        <taxon>Neognathae</taxon>
        <taxon>Neoaves</taxon>
        <taxon>Telluraves</taxon>
        <taxon>Australaves</taxon>
        <taxon>Psittaciformes</taxon>
        <taxon>Psittacidae</taxon>
        <taxon>Amazona</taxon>
    </lineage>
</organism>
<dbReference type="Proteomes" id="UP000694522">
    <property type="component" value="Unplaced"/>
</dbReference>
<dbReference type="GO" id="GO:0006694">
    <property type="term" value="P:steroid biosynthetic process"/>
    <property type="evidence" value="ECO:0007669"/>
    <property type="project" value="InterPro"/>
</dbReference>
<reference evidence="3" key="2">
    <citation type="submission" date="2025-09" db="UniProtKB">
        <authorList>
            <consortium name="Ensembl"/>
        </authorList>
    </citation>
    <scope>IDENTIFICATION</scope>
</reference>
<dbReference type="InterPro" id="IPR002225">
    <property type="entry name" value="3Beta_OHSteriod_DH/Estase"/>
</dbReference>
<sequence length="414" mass="47285">KIPALRAALGRTVCAAPREICNLPSILEPQNHLQKWTEFISLVTEGCGFIGEKIVQLLSQQDYIKEVRGFDSVAREEVQKFTTGKKRVSASIKQHKKMDLFQVRIPNLEISSDLHNRNEGKMDNLPLDTENVLRACCFLNIPHVVYTSSIAAVGPNTSFYCRGNEDTKYSGEVELPYGKTKAKAEKLVFETNGKKAQKPMVAPLVLQPRMDGRRRWVERPHNSHQCKFRQYFQTGFGLKRRFISSSLEETELTLLGKFLAKTGNVAWIHVLAARNLQLKPDLLMGQVYYAYADTPTRKGFLIRHQLLSSVDPSVRLGSHIPYCKMWLMIQVHRITKVILYPFWKPQPFLNLPLLNMIVTTFSYETDKASRRFGYKPLFTWEESKHRTAQQLKAAVGNLEPPQLHDKNNQTAGLG</sequence>
<accession>A0A8B9J2W6</accession>
<evidence type="ECO:0000313" key="3">
    <source>
        <dbReference type="Ensembl" id="ENSACOP00000023960.1"/>
    </source>
</evidence>
<reference evidence="3" key="1">
    <citation type="submission" date="2025-08" db="UniProtKB">
        <authorList>
            <consortium name="Ensembl"/>
        </authorList>
    </citation>
    <scope>IDENTIFICATION</scope>
</reference>
<dbReference type="Gene3D" id="3.40.50.720">
    <property type="entry name" value="NAD(P)-binding Rossmann-like Domain"/>
    <property type="match status" value="1"/>
</dbReference>
<proteinExistence type="predicted"/>
<dbReference type="Ensembl" id="ENSACOT00000024782.1">
    <property type="protein sequence ID" value="ENSACOP00000023960.1"/>
    <property type="gene ID" value="ENSACOG00000016150.1"/>
</dbReference>
<dbReference type="PANTHER" id="PTHR10366:SF832">
    <property type="entry name" value="3-BETA HYDROXYSTEROID DEHYDROGENASE_ISOMERASE DOMAIN-CONTAINING PROTEIN"/>
    <property type="match status" value="1"/>
</dbReference>
<dbReference type="Pfam" id="PF01073">
    <property type="entry name" value="3Beta_HSD"/>
    <property type="match status" value="2"/>
</dbReference>
<name>A0A8B9J2W6_9PSIT</name>
<feature type="domain" description="3-beta hydroxysteroid dehydrogenase/isomerase" evidence="2">
    <location>
        <begin position="262"/>
        <end position="307"/>
    </location>
</feature>
<evidence type="ECO:0000313" key="4">
    <source>
        <dbReference type="Proteomes" id="UP000694522"/>
    </source>
</evidence>
<keyword evidence="4" id="KW-1185">Reference proteome</keyword>
<feature type="domain" description="3-beta hydroxysteroid dehydrogenase/isomerase" evidence="2">
    <location>
        <begin position="42"/>
        <end position="197"/>
    </location>
</feature>
<dbReference type="PANTHER" id="PTHR10366">
    <property type="entry name" value="NAD DEPENDENT EPIMERASE/DEHYDRATASE"/>
    <property type="match status" value="1"/>
</dbReference>
<keyword evidence="1" id="KW-0560">Oxidoreductase</keyword>
<protein>
    <recommendedName>
        <fullName evidence="2">3-beta hydroxysteroid dehydrogenase/isomerase domain-containing protein</fullName>
    </recommendedName>
</protein>
<dbReference type="SUPFAM" id="SSF51735">
    <property type="entry name" value="NAD(P)-binding Rossmann-fold domains"/>
    <property type="match status" value="1"/>
</dbReference>